<dbReference type="Gene3D" id="2.40.10.10">
    <property type="entry name" value="Trypsin-like serine proteases"/>
    <property type="match status" value="2"/>
</dbReference>
<feature type="domain" description="Peptidase S1" evidence="2">
    <location>
        <begin position="97"/>
        <end position="263"/>
    </location>
</feature>
<sequence>MRNRWMRWTAAGGACAGIVAAGAGTVWYTAGDARGRTVVDTSASVRISAADAGDASRYWTPARMAAATPVGPKSATATGRTFSSQSIVQSKAFAGVPTIGALFFNNGQGDHFCTASVVQSSSQRLLITAAHCLHGGKGKKYATKVAFVPKYDRGKRPYGTWTAEMLLVDQRWVNSTDPDLDFGFIALNDRSGKTIQKAVGYNKLAINQGTGKTVNVAGYPKIAFDPRDRPIYCRTKTAKQAQFQIRMDCTGFYGGTSGSPWLLNYSYTTQKGDINGVIGGYQGGGNTASRSYSAYFDKDVYNLRAAADKRAV</sequence>
<dbReference type="Pfam" id="PF00089">
    <property type="entry name" value="Trypsin"/>
    <property type="match status" value="1"/>
</dbReference>
<comment type="caution">
    <text evidence="3">The sequence shown here is derived from an EMBL/GenBank/DDBJ whole genome shotgun (WGS) entry which is preliminary data.</text>
</comment>
<gene>
    <name evidence="3" type="ORF">GCM10009727_29000</name>
</gene>
<dbReference type="PROSITE" id="PS00134">
    <property type="entry name" value="TRYPSIN_HIS"/>
    <property type="match status" value="1"/>
</dbReference>
<name>A0ABN2Z0M2_9ACTN</name>
<dbReference type="PANTHER" id="PTHR15462">
    <property type="entry name" value="SERINE PROTEASE"/>
    <property type="match status" value="1"/>
</dbReference>
<keyword evidence="4" id="KW-1185">Reference proteome</keyword>
<reference evidence="3 4" key="1">
    <citation type="journal article" date="2019" name="Int. J. Syst. Evol. Microbiol.">
        <title>The Global Catalogue of Microorganisms (GCM) 10K type strain sequencing project: providing services to taxonomists for standard genome sequencing and annotation.</title>
        <authorList>
            <consortium name="The Broad Institute Genomics Platform"/>
            <consortium name="The Broad Institute Genome Sequencing Center for Infectious Disease"/>
            <person name="Wu L."/>
            <person name="Ma J."/>
        </authorList>
    </citation>
    <scope>NUCLEOTIDE SEQUENCE [LARGE SCALE GENOMIC DNA]</scope>
    <source>
        <strain evidence="3 4">JCM 13850</strain>
    </source>
</reference>
<keyword evidence="1" id="KW-0732">Signal</keyword>
<dbReference type="Proteomes" id="UP001501020">
    <property type="component" value="Unassembled WGS sequence"/>
</dbReference>
<dbReference type="InterPro" id="IPR001254">
    <property type="entry name" value="Trypsin_dom"/>
</dbReference>
<dbReference type="InterPro" id="IPR043504">
    <property type="entry name" value="Peptidase_S1_PA_chymotrypsin"/>
</dbReference>
<dbReference type="SUPFAM" id="SSF50494">
    <property type="entry name" value="Trypsin-like serine proteases"/>
    <property type="match status" value="1"/>
</dbReference>
<dbReference type="InterPro" id="IPR050966">
    <property type="entry name" value="Glutamyl_endopeptidase"/>
</dbReference>
<evidence type="ECO:0000313" key="3">
    <source>
        <dbReference type="EMBL" id="GAA2134924.1"/>
    </source>
</evidence>
<protein>
    <recommendedName>
        <fullName evidence="2">Peptidase S1 domain-containing protein</fullName>
    </recommendedName>
</protein>
<dbReference type="InterPro" id="IPR018114">
    <property type="entry name" value="TRYPSIN_HIS"/>
</dbReference>
<accession>A0ABN2Z0M2</accession>
<dbReference type="RefSeq" id="WP_344266407.1">
    <property type="nucleotide sequence ID" value="NZ_BAAAMR010000021.1"/>
</dbReference>
<dbReference type="EMBL" id="BAAAMR010000021">
    <property type="protein sequence ID" value="GAA2134924.1"/>
    <property type="molecule type" value="Genomic_DNA"/>
</dbReference>
<evidence type="ECO:0000313" key="4">
    <source>
        <dbReference type="Proteomes" id="UP001501020"/>
    </source>
</evidence>
<dbReference type="PANTHER" id="PTHR15462:SF8">
    <property type="entry name" value="SERINE PROTEASE"/>
    <property type="match status" value="1"/>
</dbReference>
<evidence type="ECO:0000259" key="2">
    <source>
        <dbReference type="Pfam" id="PF00089"/>
    </source>
</evidence>
<dbReference type="InterPro" id="IPR009003">
    <property type="entry name" value="Peptidase_S1_PA"/>
</dbReference>
<organism evidence="3 4">
    <name type="scientific">Actinomadura napierensis</name>
    <dbReference type="NCBI Taxonomy" id="267854"/>
    <lineage>
        <taxon>Bacteria</taxon>
        <taxon>Bacillati</taxon>
        <taxon>Actinomycetota</taxon>
        <taxon>Actinomycetes</taxon>
        <taxon>Streptosporangiales</taxon>
        <taxon>Thermomonosporaceae</taxon>
        <taxon>Actinomadura</taxon>
    </lineage>
</organism>
<proteinExistence type="predicted"/>
<evidence type="ECO:0000256" key="1">
    <source>
        <dbReference type="ARBA" id="ARBA00022729"/>
    </source>
</evidence>